<evidence type="ECO:0000313" key="1">
    <source>
        <dbReference type="EMBL" id="QHS88247.1"/>
    </source>
</evidence>
<sequence length="292" mass="35078">MDNILNYKLIGIGEFSHGIMESWIFRFNLLKYAMKNSNKNIIIFNEMSIWQADNIMNNTIWSIKDNKHIDHKGIKIEKPIQNGNYVGGKLWQYCGHAMESNIFLEIIKYIRVHKDRITIIGIDNDKIDRDYDMYKIIIKNYILSNIHFLWGHNNHVADLPLSNDNLDYIENKNHKWFLGHYLKRKLKDDYCIVLSQAYEGTNRFNGYCIGENCKKRTFQLNYFYKKFKYDKNKKYVNMNKKYQLLTNYNEPLISFSNSYYEGTKYGVQDYINTNIFNYILFWNEVNELDTIL</sequence>
<dbReference type="SUPFAM" id="SSF159501">
    <property type="entry name" value="EreA/ChaN-like"/>
    <property type="match status" value="1"/>
</dbReference>
<protein>
    <submittedName>
        <fullName evidence="1">Uncharacterized protein</fullName>
    </submittedName>
</protein>
<proteinExistence type="predicted"/>
<accession>A0A6C0B7P4</accession>
<name>A0A6C0B7P4_9ZZZZ</name>
<dbReference type="EMBL" id="MN739094">
    <property type="protein sequence ID" value="QHS88247.1"/>
    <property type="molecule type" value="Genomic_DNA"/>
</dbReference>
<reference evidence="1" key="1">
    <citation type="journal article" date="2020" name="Nature">
        <title>Giant virus diversity and host interactions through global metagenomics.</title>
        <authorList>
            <person name="Schulz F."/>
            <person name="Roux S."/>
            <person name="Paez-Espino D."/>
            <person name="Jungbluth S."/>
            <person name="Walsh D.A."/>
            <person name="Denef V.J."/>
            <person name="McMahon K.D."/>
            <person name="Konstantinidis K.T."/>
            <person name="Eloe-Fadrosh E.A."/>
            <person name="Kyrpides N.C."/>
            <person name="Woyke T."/>
        </authorList>
    </citation>
    <scope>NUCLEOTIDE SEQUENCE</scope>
    <source>
        <strain evidence="1">GVMAG-M-3300010158-55</strain>
    </source>
</reference>
<dbReference type="AlphaFoldDB" id="A0A6C0B7P4"/>
<dbReference type="Gene3D" id="3.40.1660.10">
    <property type="entry name" value="EreA-like (biosynthetic domain)"/>
    <property type="match status" value="1"/>
</dbReference>
<organism evidence="1">
    <name type="scientific">viral metagenome</name>
    <dbReference type="NCBI Taxonomy" id="1070528"/>
    <lineage>
        <taxon>unclassified sequences</taxon>
        <taxon>metagenomes</taxon>
        <taxon>organismal metagenomes</taxon>
    </lineage>
</organism>